<organism evidence="2 3">
    <name type="scientific">Govanella unica</name>
    <dbReference type="NCBI Taxonomy" id="2975056"/>
    <lineage>
        <taxon>Bacteria</taxon>
        <taxon>Pseudomonadati</taxon>
        <taxon>Pseudomonadota</taxon>
        <taxon>Alphaproteobacteria</taxon>
        <taxon>Emcibacterales</taxon>
        <taxon>Govanellaceae</taxon>
        <taxon>Govanella</taxon>
    </lineage>
</organism>
<evidence type="ECO:0000313" key="2">
    <source>
        <dbReference type="EMBL" id="MDA5193456.1"/>
    </source>
</evidence>
<proteinExistence type="predicted"/>
<dbReference type="InterPro" id="IPR032710">
    <property type="entry name" value="NTF2-like_dom_sf"/>
</dbReference>
<dbReference type="SUPFAM" id="SSF54427">
    <property type="entry name" value="NTF2-like"/>
    <property type="match status" value="1"/>
</dbReference>
<gene>
    <name evidence="2" type="ORF">NYP16_05750</name>
</gene>
<reference evidence="2" key="2">
    <citation type="journal article" date="2023" name="Syst. Appl. Microbiol.">
        <title>Govania unica gen. nov., sp. nov., a rare biosphere bacterium that represents a novel family in the class Alphaproteobacteria.</title>
        <authorList>
            <person name="Vandamme P."/>
            <person name="Peeters C."/>
            <person name="Hettiarachchi A."/>
            <person name="Cnockaert M."/>
            <person name="Carlier A."/>
        </authorList>
    </citation>
    <scope>NUCLEOTIDE SEQUENCE</scope>
    <source>
        <strain evidence="2">LMG 31809</strain>
    </source>
</reference>
<feature type="chain" id="PRO_5040946792" description="SnoaL-like domain-containing protein" evidence="1">
    <location>
        <begin position="29"/>
        <end position="167"/>
    </location>
</feature>
<feature type="signal peptide" evidence="1">
    <location>
        <begin position="1"/>
        <end position="28"/>
    </location>
</feature>
<dbReference type="RefSeq" id="WP_274943158.1">
    <property type="nucleotide sequence ID" value="NZ_JANWOI010000002.1"/>
</dbReference>
<keyword evidence="3" id="KW-1185">Reference proteome</keyword>
<evidence type="ECO:0008006" key="4">
    <source>
        <dbReference type="Google" id="ProtNLM"/>
    </source>
</evidence>
<protein>
    <recommendedName>
        <fullName evidence="4">SnoaL-like domain-containing protein</fullName>
    </recommendedName>
</protein>
<sequence>MSRLEERSVTMVKKILLALIMMSGLAGAVATPAAAAAKNDPLVAMFVWWNSAYKQQDGFTTEAFAKYFTPDAIMRINGRDSAKGPTDLAAHFRKIQERTQAVEIILPFIDEFTNGKGDRIFTHHFVTATEDGKDSKERVMGYASIRNGKISLINFVSVPVDETSATK</sequence>
<name>A0A9X3Z6T4_9PROT</name>
<comment type="caution">
    <text evidence="2">The sequence shown here is derived from an EMBL/GenBank/DDBJ whole genome shotgun (WGS) entry which is preliminary data.</text>
</comment>
<dbReference type="AlphaFoldDB" id="A0A9X3Z6T4"/>
<dbReference type="Gene3D" id="3.10.450.50">
    <property type="match status" value="1"/>
</dbReference>
<evidence type="ECO:0000256" key="1">
    <source>
        <dbReference type="SAM" id="SignalP"/>
    </source>
</evidence>
<dbReference type="EMBL" id="JANWOI010000002">
    <property type="protein sequence ID" value="MDA5193456.1"/>
    <property type="molecule type" value="Genomic_DNA"/>
</dbReference>
<keyword evidence="1" id="KW-0732">Signal</keyword>
<evidence type="ECO:0000313" key="3">
    <source>
        <dbReference type="Proteomes" id="UP001141619"/>
    </source>
</evidence>
<dbReference type="Proteomes" id="UP001141619">
    <property type="component" value="Unassembled WGS sequence"/>
</dbReference>
<reference evidence="2" key="1">
    <citation type="submission" date="2022-08" db="EMBL/GenBank/DDBJ databases">
        <authorList>
            <person name="Vandamme P."/>
            <person name="Hettiarachchi A."/>
            <person name="Peeters C."/>
            <person name="Cnockaert M."/>
            <person name="Carlier A."/>
        </authorList>
    </citation>
    <scope>NUCLEOTIDE SEQUENCE</scope>
    <source>
        <strain evidence="2">LMG 31809</strain>
    </source>
</reference>
<accession>A0A9X3Z6T4</accession>